<reference evidence="3" key="1">
    <citation type="submission" date="2020-03" db="EMBL/GenBank/DDBJ databases">
        <title>Genome sequences of seven Enterobacteriaceae strains isolated from Canadian wastewater treatment facilities.</title>
        <authorList>
            <person name="Huang H."/>
            <person name="Chmara J.T."/>
            <person name="Duceppe M.-O."/>
        </authorList>
    </citation>
    <scope>NUCLEOTIDE SEQUENCE [LARGE SCALE GENOMIC DNA]</scope>
    <source>
        <strain evidence="3">Biosolid 3</strain>
    </source>
</reference>
<organism evidence="2 3">
    <name type="scientific">Serratia fonticola</name>
    <dbReference type="NCBI Taxonomy" id="47917"/>
    <lineage>
        <taxon>Bacteria</taxon>
        <taxon>Pseudomonadati</taxon>
        <taxon>Pseudomonadota</taxon>
        <taxon>Gammaproteobacteria</taxon>
        <taxon>Enterobacterales</taxon>
        <taxon>Yersiniaceae</taxon>
        <taxon>Serratia</taxon>
    </lineage>
</organism>
<sequence>MIKIDLKVVYFSAPIITLIIGSFATFLIPKKSTFSCDSDVSYFENEQLKRNLQLSLYLFNDRTGSLDLYGYVNDATKRSTTKIARRLNFNYMEQNGTFFIEHTSTDKYNNDNTDQGKLPEFISSLKQIVHIEKLNSTDYLIYDKASPAFVCRKSSSN</sequence>
<keyword evidence="1" id="KW-0812">Transmembrane</keyword>
<proteinExistence type="predicted"/>
<accession>A0AAE7ELG3</accession>
<dbReference type="RefSeq" id="WP_173409922.1">
    <property type="nucleotide sequence ID" value="NZ_CP054160.3"/>
</dbReference>
<dbReference type="AlphaFoldDB" id="A0AAE7ELG3"/>
<dbReference type="EMBL" id="CP054160">
    <property type="protein sequence ID" value="QKJ60794.1"/>
    <property type="molecule type" value="Genomic_DNA"/>
</dbReference>
<evidence type="ECO:0000256" key="1">
    <source>
        <dbReference type="SAM" id="Phobius"/>
    </source>
</evidence>
<feature type="transmembrane region" description="Helical" evidence="1">
    <location>
        <begin position="7"/>
        <end position="28"/>
    </location>
</feature>
<name>A0AAE7ELG3_SERFO</name>
<protein>
    <submittedName>
        <fullName evidence="2">Uncharacterized protein</fullName>
    </submittedName>
</protein>
<keyword evidence="1" id="KW-0472">Membrane</keyword>
<dbReference type="Proteomes" id="UP000503464">
    <property type="component" value="Chromosome"/>
</dbReference>
<evidence type="ECO:0000313" key="2">
    <source>
        <dbReference type="EMBL" id="QKJ60794.1"/>
    </source>
</evidence>
<evidence type="ECO:0000313" key="3">
    <source>
        <dbReference type="Proteomes" id="UP000503464"/>
    </source>
</evidence>
<gene>
    <name evidence="2" type="ORF">G9399_24060</name>
</gene>
<keyword evidence="1" id="KW-1133">Transmembrane helix</keyword>